<keyword evidence="10" id="KW-1133">Transmembrane helix</keyword>
<keyword evidence="11" id="KW-0472">Membrane</keyword>
<comment type="pathway">
    <text evidence="2">Protein modification; protein glycosylation.</text>
</comment>
<evidence type="ECO:0000256" key="7">
    <source>
        <dbReference type="ARBA" id="ARBA00022692"/>
    </source>
</evidence>
<dbReference type="PANTHER" id="PTHR23033">
    <property type="entry name" value="BETA1,3-GALACTOSYLTRANSFERASE"/>
    <property type="match status" value="1"/>
</dbReference>
<evidence type="ECO:0000256" key="9">
    <source>
        <dbReference type="ARBA" id="ARBA00022968"/>
    </source>
</evidence>
<reference evidence="13 14" key="2">
    <citation type="submission" date="2018-11" db="EMBL/GenBank/DDBJ databases">
        <authorList>
            <consortium name="Pathogen Informatics"/>
        </authorList>
    </citation>
    <scope>NUCLEOTIDE SEQUENCE [LARGE SCALE GENOMIC DNA]</scope>
</reference>
<dbReference type="GO" id="GO:0000166">
    <property type="term" value="F:nucleotide binding"/>
    <property type="evidence" value="ECO:0007669"/>
    <property type="project" value="UniProtKB-KW"/>
</dbReference>
<evidence type="ECO:0000256" key="8">
    <source>
        <dbReference type="ARBA" id="ARBA00022741"/>
    </source>
</evidence>
<comment type="similarity">
    <text evidence="3">Belongs to the glycosyltransferase 31 family. Beta3-Gal-T subfamily.</text>
</comment>
<dbReference type="WBParaSite" id="NBR_0000053401-mRNA-1">
    <property type="protein sequence ID" value="NBR_0000053401-mRNA-1"/>
    <property type="gene ID" value="NBR_0000053401"/>
</dbReference>
<evidence type="ECO:0000313" key="13">
    <source>
        <dbReference type="EMBL" id="VDL63241.1"/>
    </source>
</evidence>
<keyword evidence="6" id="KW-0808">Transferase</keyword>
<keyword evidence="14" id="KW-1185">Reference proteome</keyword>
<dbReference type="GO" id="GO:0016020">
    <property type="term" value="C:membrane"/>
    <property type="evidence" value="ECO:0007669"/>
    <property type="project" value="UniProtKB-SubCell"/>
</dbReference>
<dbReference type="Pfam" id="PF02434">
    <property type="entry name" value="Fringe"/>
    <property type="match status" value="1"/>
</dbReference>
<dbReference type="EMBL" id="UYSL01000239">
    <property type="protein sequence ID" value="VDL63241.1"/>
    <property type="molecule type" value="Genomic_DNA"/>
</dbReference>
<keyword evidence="8" id="KW-0547">Nucleotide-binding</keyword>
<dbReference type="PANTHER" id="PTHR23033:SF12">
    <property type="entry name" value="GLYCOPROTEIN-N-ACETYLGALACTOSAMINE 3-BETA-GALACTOSYLTRANSFERASE 1-RELATED"/>
    <property type="match status" value="1"/>
</dbReference>
<accession>A0A158QWN0</accession>
<evidence type="ECO:0000256" key="5">
    <source>
        <dbReference type="ARBA" id="ARBA00022676"/>
    </source>
</evidence>
<dbReference type="InterPro" id="IPR003378">
    <property type="entry name" value="Fringe-like_glycosylTrfase"/>
</dbReference>
<evidence type="ECO:0000256" key="2">
    <source>
        <dbReference type="ARBA" id="ARBA00004922"/>
    </source>
</evidence>
<evidence type="ECO:0000256" key="11">
    <source>
        <dbReference type="ARBA" id="ARBA00023136"/>
    </source>
</evidence>
<dbReference type="EC" id="2.4.1.122" evidence="4"/>
<sequence>MSPDVPYSTPFTNVPDAYSYLFRKTIVAFHYAFTKISDKFDWYFKADDDTYVIMEHMYEYLEKFNPNEPYYFGYRMKPHLVRGYNGGGGGYVLSRAAVKLFLDRAFYNRKICPFDNNEDVGMGRCLQNLEIFPYDTRNEKGQHRFHTYRPDVQFNGAIANEWHFYPQKTVSNTYLFHFSFFRTPIHLL</sequence>
<organism evidence="15">
    <name type="scientific">Nippostrongylus brasiliensis</name>
    <name type="common">Rat hookworm</name>
    <dbReference type="NCBI Taxonomy" id="27835"/>
    <lineage>
        <taxon>Eukaryota</taxon>
        <taxon>Metazoa</taxon>
        <taxon>Ecdysozoa</taxon>
        <taxon>Nematoda</taxon>
        <taxon>Chromadorea</taxon>
        <taxon>Rhabditida</taxon>
        <taxon>Rhabditina</taxon>
        <taxon>Rhabditomorpha</taxon>
        <taxon>Strongyloidea</taxon>
        <taxon>Heligmosomidae</taxon>
        <taxon>Nippostrongylus</taxon>
    </lineage>
</organism>
<dbReference type="OMA" id="TIVAFHY"/>
<dbReference type="GO" id="GO:0016263">
    <property type="term" value="F:glycoprotein-N-acetylgalactosamine 3-beta-galactosyltransferase activity"/>
    <property type="evidence" value="ECO:0007669"/>
    <property type="project" value="UniProtKB-EC"/>
</dbReference>
<evidence type="ECO:0000256" key="1">
    <source>
        <dbReference type="ARBA" id="ARBA00004606"/>
    </source>
</evidence>
<evidence type="ECO:0000256" key="3">
    <source>
        <dbReference type="ARBA" id="ARBA00006462"/>
    </source>
</evidence>
<dbReference type="STRING" id="27835.A0A158QWN0"/>
<keyword evidence="5" id="KW-0328">Glycosyltransferase</keyword>
<protein>
    <recommendedName>
        <fullName evidence="4">N-acetylgalactosaminide beta-1,3-galactosyltransferase</fullName>
        <ecNumber evidence="4">2.4.1.122</ecNumber>
    </recommendedName>
</protein>
<evidence type="ECO:0000313" key="14">
    <source>
        <dbReference type="Proteomes" id="UP000271162"/>
    </source>
</evidence>
<keyword evidence="7" id="KW-0812">Transmembrane</keyword>
<evidence type="ECO:0000313" key="15">
    <source>
        <dbReference type="WBParaSite" id="NBR_0000053401-mRNA-1"/>
    </source>
</evidence>
<evidence type="ECO:0000259" key="12">
    <source>
        <dbReference type="Pfam" id="PF02434"/>
    </source>
</evidence>
<comment type="subcellular location">
    <subcellularLocation>
        <location evidence="1">Membrane</location>
        <topology evidence="1">Single-pass type II membrane protein</topology>
    </subcellularLocation>
</comment>
<evidence type="ECO:0000256" key="10">
    <source>
        <dbReference type="ARBA" id="ARBA00022989"/>
    </source>
</evidence>
<feature type="domain" description="Fringe-like glycosyltransferase" evidence="12">
    <location>
        <begin position="35"/>
        <end position="133"/>
    </location>
</feature>
<reference evidence="15" key="1">
    <citation type="submission" date="2016-04" db="UniProtKB">
        <authorList>
            <consortium name="WormBaseParasite"/>
        </authorList>
    </citation>
    <scope>IDENTIFICATION</scope>
</reference>
<evidence type="ECO:0000256" key="6">
    <source>
        <dbReference type="ARBA" id="ARBA00022679"/>
    </source>
</evidence>
<name>A0A158QWN0_NIPBR</name>
<dbReference type="Proteomes" id="UP000271162">
    <property type="component" value="Unassembled WGS sequence"/>
</dbReference>
<evidence type="ECO:0000256" key="4">
    <source>
        <dbReference type="ARBA" id="ARBA00012557"/>
    </source>
</evidence>
<dbReference type="InterPro" id="IPR026050">
    <property type="entry name" value="C1GALT1/C1GALT1_chp1"/>
</dbReference>
<dbReference type="Gene3D" id="3.90.550.50">
    <property type="match status" value="1"/>
</dbReference>
<dbReference type="AlphaFoldDB" id="A0A158QWN0"/>
<keyword evidence="9" id="KW-0735">Signal-anchor</keyword>
<gene>
    <name evidence="13" type="ORF">NBR_LOCUS535</name>
</gene>
<proteinExistence type="inferred from homology"/>